<name>A0A4Q9DUS8_9BACL</name>
<organism evidence="7 8">
    <name type="scientific">Paenibacillus thalictri</name>
    <dbReference type="NCBI Taxonomy" id="2527873"/>
    <lineage>
        <taxon>Bacteria</taxon>
        <taxon>Bacillati</taxon>
        <taxon>Bacillota</taxon>
        <taxon>Bacilli</taxon>
        <taxon>Bacillales</taxon>
        <taxon>Paenibacillaceae</taxon>
        <taxon>Paenibacillus</taxon>
    </lineage>
</organism>
<dbReference type="RefSeq" id="WP_131012530.1">
    <property type="nucleotide sequence ID" value="NZ_SIRE01000005.1"/>
</dbReference>
<dbReference type="GO" id="GO:0051287">
    <property type="term" value="F:NAD binding"/>
    <property type="evidence" value="ECO:0007669"/>
    <property type="project" value="InterPro"/>
</dbReference>
<dbReference type="InterPro" id="IPR036291">
    <property type="entry name" value="NAD(P)-bd_dom_sf"/>
</dbReference>
<feature type="domain" description="D-isomer specific 2-hydroxyacid dehydrogenase NAD-binding" evidence="6">
    <location>
        <begin position="110"/>
        <end position="283"/>
    </location>
</feature>
<dbReference type="OrthoDB" id="9805416at2"/>
<dbReference type="SUPFAM" id="SSF51735">
    <property type="entry name" value="NAD(P)-binding Rossmann-fold domains"/>
    <property type="match status" value="1"/>
</dbReference>
<dbReference type="Proteomes" id="UP000293142">
    <property type="component" value="Unassembled WGS sequence"/>
</dbReference>
<dbReference type="PANTHER" id="PTHR43333:SF1">
    <property type="entry name" value="D-ISOMER SPECIFIC 2-HYDROXYACID DEHYDROGENASE NAD-BINDING DOMAIN-CONTAINING PROTEIN"/>
    <property type="match status" value="1"/>
</dbReference>
<proteinExistence type="inferred from homology"/>
<dbReference type="SUPFAM" id="SSF52283">
    <property type="entry name" value="Formate/glycerate dehydrogenase catalytic domain-like"/>
    <property type="match status" value="1"/>
</dbReference>
<keyword evidence="8" id="KW-1185">Reference proteome</keyword>
<comment type="similarity">
    <text evidence="1 4">Belongs to the D-isomer specific 2-hydroxyacid dehydrogenase family.</text>
</comment>
<comment type="caution">
    <text evidence="7">The sequence shown here is derived from an EMBL/GenBank/DDBJ whole genome shotgun (WGS) entry which is preliminary data.</text>
</comment>
<evidence type="ECO:0000313" key="7">
    <source>
        <dbReference type="EMBL" id="TBL80115.1"/>
    </source>
</evidence>
<dbReference type="AlphaFoldDB" id="A0A4Q9DUS8"/>
<reference evidence="7 8" key="1">
    <citation type="submission" date="2019-02" db="EMBL/GenBank/DDBJ databases">
        <title>Paenibacillus sp. nov., isolated from surface-sterilized tissue of Thalictrum simplex L.</title>
        <authorList>
            <person name="Tuo L."/>
        </authorList>
    </citation>
    <scope>NUCLEOTIDE SEQUENCE [LARGE SCALE GENOMIC DNA]</scope>
    <source>
        <strain evidence="7 8">N2SHLJ1</strain>
    </source>
</reference>
<keyword evidence="3" id="KW-0520">NAD</keyword>
<dbReference type="Pfam" id="PF02826">
    <property type="entry name" value="2-Hacid_dh_C"/>
    <property type="match status" value="1"/>
</dbReference>
<protein>
    <submittedName>
        <fullName evidence="7">D-2-hydroxyacid dehydrogenase</fullName>
    </submittedName>
</protein>
<evidence type="ECO:0000256" key="4">
    <source>
        <dbReference type="RuleBase" id="RU003719"/>
    </source>
</evidence>
<dbReference type="Gene3D" id="3.40.50.720">
    <property type="entry name" value="NAD(P)-binding Rossmann-like Domain"/>
    <property type="match status" value="2"/>
</dbReference>
<evidence type="ECO:0000313" key="8">
    <source>
        <dbReference type="Proteomes" id="UP000293142"/>
    </source>
</evidence>
<dbReference type="InterPro" id="IPR006140">
    <property type="entry name" value="D-isomer_DH_NAD-bd"/>
</dbReference>
<dbReference type="InterPro" id="IPR006139">
    <property type="entry name" value="D-isomer_2_OHA_DH_cat_dom"/>
</dbReference>
<gene>
    <name evidence="7" type="ORF">EYB31_06720</name>
</gene>
<dbReference type="CDD" id="cd05300">
    <property type="entry name" value="2-Hacid_dh_1"/>
    <property type="match status" value="1"/>
</dbReference>
<dbReference type="GO" id="GO:0016616">
    <property type="term" value="F:oxidoreductase activity, acting on the CH-OH group of donors, NAD or NADP as acceptor"/>
    <property type="evidence" value="ECO:0007669"/>
    <property type="project" value="InterPro"/>
</dbReference>
<dbReference type="EMBL" id="SIRE01000005">
    <property type="protein sequence ID" value="TBL80115.1"/>
    <property type="molecule type" value="Genomic_DNA"/>
</dbReference>
<evidence type="ECO:0000256" key="1">
    <source>
        <dbReference type="ARBA" id="ARBA00005854"/>
    </source>
</evidence>
<evidence type="ECO:0000256" key="2">
    <source>
        <dbReference type="ARBA" id="ARBA00023002"/>
    </source>
</evidence>
<evidence type="ECO:0000256" key="3">
    <source>
        <dbReference type="ARBA" id="ARBA00023027"/>
    </source>
</evidence>
<evidence type="ECO:0000259" key="5">
    <source>
        <dbReference type="Pfam" id="PF00389"/>
    </source>
</evidence>
<evidence type="ECO:0000259" key="6">
    <source>
        <dbReference type="Pfam" id="PF02826"/>
    </source>
</evidence>
<dbReference type="Pfam" id="PF00389">
    <property type="entry name" value="2-Hacid_dh"/>
    <property type="match status" value="1"/>
</dbReference>
<sequence length="322" mass="35605">MQQTKVILCRTGDYNPGRELVQALEREFPEVHFIDLPKGEFEQRKEEVKDAQVFVGWPDENQLNALPELRWIQLPSAGANGYTQRSALAEHVIVTNSSGVFGVAGAEHAIALMLAFTRQLHVHYDQQRRKIWKRNPYCLEVQDSTVGIIGLGDIGGGIAQRAKGLGARVIAVKRTVTACPPFVDRLYALEDVDSLLAEADFLVLALPLTAETQGFLNAERIGRIKKGAVLINVGRGPTVDESALIRALQNGDISGAGLDVTDVEPLPQISPLWELPNVLITSHSVGVTPRKEERRVSILRQNLRRFLSGEEMMNRVDRTAGY</sequence>
<dbReference type="PANTHER" id="PTHR43333">
    <property type="entry name" value="2-HACID_DH_C DOMAIN-CONTAINING PROTEIN"/>
    <property type="match status" value="1"/>
</dbReference>
<keyword evidence="2 4" id="KW-0560">Oxidoreductase</keyword>
<accession>A0A4Q9DUS8</accession>
<feature type="domain" description="D-isomer specific 2-hydroxyacid dehydrogenase catalytic" evidence="5">
    <location>
        <begin position="20"/>
        <end position="316"/>
    </location>
</feature>